<dbReference type="InParanoid" id="U5DIB3"/>
<evidence type="ECO:0000256" key="6">
    <source>
        <dbReference type="ARBA" id="ARBA00023276"/>
    </source>
</evidence>
<evidence type="ECO:0000256" key="4">
    <source>
        <dbReference type="ARBA" id="ARBA00023078"/>
    </source>
</evidence>
<evidence type="ECO:0000313" key="9">
    <source>
        <dbReference type="Proteomes" id="UP000016960"/>
    </source>
</evidence>
<dbReference type="Proteomes" id="UP000016960">
    <property type="component" value="Unassembled WGS sequence"/>
</dbReference>
<evidence type="ECO:0000256" key="1">
    <source>
        <dbReference type="ARBA" id="ARBA00004170"/>
    </source>
</evidence>
<accession>U5DIB3</accession>
<reference evidence="8 9" key="1">
    <citation type="submission" date="2013-05" db="EMBL/GenBank/DDBJ databases">
        <title>Draft genome sequence of Rubidibacter lacunae KORDI 51-2.</title>
        <authorList>
            <person name="Choi D.H."/>
            <person name="Noh J.H."/>
            <person name="Kwon K.-K."/>
            <person name="Lee J.-H."/>
            <person name="Ryu J.-Y."/>
        </authorList>
    </citation>
    <scope>NUCLEOTIDE SEQUENCE [LARGE SCALE GENOMIC DNA]</scope>
    <source>
        <strain evidence="8 9">KORDI 51-2</strain>
    </source>
</reference>
<feature type="signal peptide" evidence="7">
    <location>
        <begin position="1"/>
        <end position="24"/>
    </location>
</feature>
<keyword evidence="4 7" id="KW-0793">Thylakoid</keyword>
<dbReference type="Gene3D" id="1.10.150.320">
    <property type="entry name" value="Photosystem II 12 kDa extrinsic protein"/>
    <property type="match status" value="1"/>
</dbReference>
<comment type="caution">
    <text evidence="8">The sequence shown here is derived from an EMBL/GenBank/DDBJ whole genome shotgun (WGS) entry which is preliminary data.</text>
</comment>
<dbReference type="AlphaFoldDB" id="U5DIB3"/>
<evidence type="ECO:0000256" key="7">
    <source>
        <dbReference type="HAMAP-Rule" id="MF_00589"/>
    </source>
</evidence>
<dbReference type="STRING" id="582515.KR51_00032880"/>
<feature type="chain" id="PRO_5009021873" description="Photosystem II extrinsic protein U" evidence="7">
    <location>
        <begin position="25"/>
        <end position="140"/>
    </location>
</feature>
<dbReference type="PATRIC" id="fig|582515.4.peg.3688"/>
<dbReference type="OrthoDB" id="463369at2"/>
<dbReference type="RefSeq" id="WP_022608894.1">
    <property type="nucleotide sequence ID" value="NZ_ASSJ01000079.1"/>
</dbReference>
<keyword evidence="5 7" id="KW-0472">Membrane</keyword>
<comment type="function">
    <text evidence="7">One of the extrinsic, lumenal subunits of photosystem II (PSII). PSII is a light-driven water plastoquinone oxidoreductase, using light energy to abstract electrons from H(2)O, generating a proton gradient subsequently used for ATP formation. The extrinsic proteins stabilize the structure of photosystem II oxygen-evolving complex (OEC), the ion environment of oxygen evolution and protect the OEC against heat-induced inactivation.</text>
</comment>
<organism evidence="8 9">
    <name type="scientific">Rubidibacter lacunae KORDI 51-2</name>
    <dbReference type="NCBI Taxonomy" id="582515"/>
    <lineage>
        <taxon>Bacteria</taxon>
        <taxon>Bacillati</taxon>
        <taxon>Cyanobacteriota</taxon>
        <taxon>Cyanophyceae</taxon>
        <taxon>Oscillatoriophycideae</taxon>
        <taxon>Chroococcales</taxon>
        <taxon>Aphanothecaceae</taxon>
        <taxon>Rubidibacter</taxon>
    </lineage>
</organism>
<evidence type="ECO:0000256" key="3">
    <source>
        <dbReference type="ARBA" id="ARBA00022982"/>
    </source>
</evidence>
<evidence type="ECO:0000313" key="8">
    <source>
        <dbReference type="EMBL" id="ERN40339.1"/>
    </source>
</evidence>
<dbReference type="NCBIfam" id="NF002708">
    <property type="entry name" value="PRK02515.1"/>
    <property type="match status" value="1"/>
</dbReference>
<keyword evidence="7" id="KW-0813">Transport</keyword>
<gene>
    <name evidence="7" type="primary">psbU</name>
    <name evidence="8" type="ORF">KR51_00032880</name>
</gene>
<comment type="subunit">
    <text evidence="7">PSII is composed of 1 copy each of membrane proteins PsbA, PsbB, PsbC, PsbD, PsbE, PsbF, PsbH, PsbI, PsbJ, PsbK, PsbL, PsbM, PsbT, PsbX, PsbY, PsbZ, Psb30/Ycf12, peripheral proteins PsbO, CyanoQ (PsbQ), PsbU, PsbV and a large number of cofactors. It forms dimeric complexes.</text>
</comment>
<keyword evidence="7" id="KW-0602">Photosynthesis</keyword>
<keyword evidence="9" id="KW-1185">Reference proteome</keyword>
<dbReference type="GO" id="GO:0009654">
    <property type="term" value="C:photosystem II oxygen evolving complex"/>
    <property type="evidence" value="ECO:0007669"/>
    <property type="project" value="InterPro"/>
</dbReference>
<dbReference type="GO" id="GO:0019898">
    <property type="term" value="C:extrinsic component of membrane"/>
    <property type="evidence" value="ECO:0007669"/>
    <property type="project" value="InterPro"/>
</dbReference>
<dbReference type="GO" id="GO:0015979">
    <property type="term" value="P:photosynthesis"/>
    <property type="evidence" value="ECO:0007669"/>
    <property type="project" value="UniProtKB-UniRule"/>
</dbReference>
<dbReference type="GO" id="GO:0042549">
    <property type="term" value="P:photosystem II stabilization"/>
    <property type="evidence" value="ECO:0007669"/>
    <property type="project" value="InterPro"/>
</dbReference>
<dbReference type="Pfam" id="PF06514">
    <property type="entry name" value="PsbU"/>
    <property type="match status" value="1"/>
</dbReference>
<evidence type="ECO:0000256" key="2">
    <source>
        <dbReference type="ARBA" id="ARBA00010827"/>
    </source>
</evidence>
<keyword evidence="3 7" id="KW-0249">Electron transport</keyword>
<dbReference type="InterPro" id="IPR010527">
    <property type="entry name" value="PSII_PsbU"/>
</dbReference>
<proteinExistence type="inferred from homology"/>
<sequence precursor="true">MKTLVRTVVAVVFAVAIAIGSTQAATALNLGDFNSTSFPILAQAGGQNAADAKREAIGNKIDLNNTNLRQFRKLRGFYPTLARKVILNAPYENVEDVLEIEDLSDSQRQRLEASIGEFVVTPPADVYIEGGDRLNNGIYN</sequence>
<dbReference type="eggNOG" id="COG1555">
    <property type="taxonomic scope" value="Bacteria"/>
</dbReference>
<name>U5DIB3_9CHRO</name>
<dbReference type="EMBL" id="ASSJ01000079">
    <property type="protein sequence ID" value="ERN40339.1"/>
    <property type="molecule type" value="Genomic_DNA"/>
</dbReference>
<comment type="subcellular location">
    <subcellularLocation>
        <location evidence="7">Cellular thylakoid membrane</location>
        <topology evidence="7">Peripheral membrane protein</topology>
        <orientation evidence="7">Lumenal side</orientation>
    </subcellularLocation>
    <subcellularLocation>
        <location evidence="1">Membrane</location>
        <topology evidence="1">Peripheral membrane protein</topology>
    </subcellularLocation>
</comment>
<keyword evidence="7" id="KW-0732">Signal</keyword>
<keyword evidence="6 7" id="KW-0604">Photosystem II</keyword>
<dbReference type="HAMAP" id="MF_00589">
    <property type="entry name" value="PSII_PsbU"/>
    <property type="match status" value="1"/>
</dbReference>
<evidence type="ECO:0000256" key="5">
    <source>
        <dbReference type="ARBA" id="ARBA00023136"/>
    </source>
</evidence>
<protein>
    <recommendedName>
        <fullName evidence="7">Photosystem II extrinsic protein U</fullName>
        <shortName evidence="7">PSII-U</shortName>
        <shortName evidence="7">PsbU</shortName>
    </recommendedName>
    <alternativeName>
        <fullName evidence="7">Photosystem II 12 kDa extrinsic protein</fullName>
        <shortName evidence="7">PS II complex 12 kDa extrinsic protein</shortName>
    </alternativeName>
</protein>
<comment type="similarity">
    <text evidence="2 7">Belongs to the PsbU family.</text>
</comment>
<dbReference type="GO" id="GO:0031676">
    <property type="term" value="C:plasma membrane-derived thylakoid membrane"/>
    <property type="evidence" value="ECO:0007669"/>
    <property type="project" value="UniProtKB-SubCell"/>
</dbReference>
<dbReference type="SUPFAM" id="SSF81585">
    <property type="entry name" value="PsbU/PolX domain-like"/>
    <property type="match status" value="1"/>
</dbReference>